<dbReference type="Proteomes" id="UP000019678">
    <property type="component" value="Unassembled WGS sequence"/>
</dbReference>
<dbReference type="EMBL" id="ASRX01000082">
    <property type="protein sequence ID" value="EYF01423.1"/>
    <property type="molecule type" value="Genomic_DNA"/>
</dbReference>
<evidence type="ECO:0000256" key="1">
    <source>
        <dbReference type="SAM" id="MobiDB-lite"/>
    </source>
</evidence>
<comment type="caution">
    <text evidence="2">The sequence shown here is derived from an EMBL/GenBank/DDBJ whole genome shotgun (WGS) entry which is preliminary data.</text>
</comment>
<feature type="region of interest" description="Disordered" evidence="1">
    <location>
        <begin position="49"/>
        <end position="73"/>
    </location>
</feature>
<organism evidence="2 3">
    <name type="scientific">Chondromyces apiculatus DSM 436</name>
    <dbReference type="NCBI Taxonomy" id="1192034"/>
    <lineage>
        <taxon>Bacteria</taxon>
        <taxon>Pseudomonadati</taxon>
        <taxon>Myxococcota</taxon>
        <taxon>Polyangia</taxon>
        <taxon>Polyangiales</taxon>
        <taxon>Polyangiaceae</taxon>
        <taxon>Chondromyces</taxon>
    </lineage>
</organism>
<dbReference type="STRING" id="1192034.CAP_8354"/>
<evidence type="ECO:0008006" key="4">
    <source>
        <dbReference type="Google" id="ProtNLM"/>
    </source>
</evidence>
<reference evidence="2 3" key="1">
    <citation type="submission" date="2013-05" db="EMBL/GenBank/DDBJ databases">
        <title>Genome assembly of Chondromyces apiculatus DSM 436.</title>
        <authorList>
            <person name="Sharma G."/>
            <person name="Khatri I."/>
            <person name="Kaur C."/>
            <person name="Mayilraj S."/>
            <person name="Subramanian S."/>
        </authorList>
    </citation>
    <scope>NUCLEOTIDE SEQUENCE [LARGE SCALE GENOMIC DNA]</scope>
    <source>
        <strain evidence="2 3">DSM 436</strain>
    </source>
</reference>
<protein>
    <recommendedName>
        <fullName evidence="4">Lipid/polyisoprenoid-binding YceI-like domain-containing protein</fullName>
    </recommendedName>
</protein>
<dbReference type="InterPro" id="IPR036761">
    <property type="entry name" value="TTHA0802/YceI-like_sf"/>
</dbReference>
<feature type="compositionally biased region" description="Basic and acidic residues" evidence="1">
    <location>
        <begin position="1"/>
        <end position="27"/>
    </location>
</feature>
<name>A0A017SWS7_9BACT</name>
<gene>
    <name evidence="2" type="ORF">CAP_8354</name>
</gene>
<feature type="compositionally biased region" description="Low complexity" evidence="1">
    <location>
        <begin position="62"/>
        <end position="71"/>
    </location>
</feature>
<keyword evidence="3" id="KW-1185">Reference proteome</keyword>
<accession>A0A017SWS7</accession>
<evidence type="ECO:0000313" key="2">
    <source>
        <dbReference type="EMBL" id="EYF01423.1"/>
    </source>
</evidence>
<dbReference type="Gene3D" id="2.40.128.110">
    <property type="entry name" value="Lipid/polyisoprenoid-binding, YceI-like"/>
    <property type="match status" value="1"/>
</dbReference>
<evidence type="ECO:0000313" key="3">
    <source>
        <dbReference type="Proteomes" id="UP000019678"/>
    </source>
</evidence>
<sequence length="350" mass="37275">MTSGSGRRDAKRDVTRRSRETRAHLDRTQGAADGPTALAARIIPELSCPLAGHGETRRTEARATMTQEETMSGTMTRLRSVLATGVVALALPCMAGCEGEKEPLAPAATSLETAKPAAPSASRLTVDTPQSKVDFLMDAPKEKIRGRVTGATSGEISVDLTDLTRTTGLITVDIGKIELFQTVAKDDGTFGEESKSDKQNEHARTWLEISPDTPAEARAKNEKAQFAIRKVEVEGDPNLLARSGAERTVTLKATGEFLLHQRKSEKTTELSVTFRFPDGSGDRPVSAVIKTVKPFAIGLAEHDVQPREAFGKLAQKTLDVLAPKVNKEALVSLDLTATLAPGASGSPAAP</sequence>
<feature type="region of interest" description="Disordered" evidence="1">
    <location>
        <begin position="1"/>
        <end position="35"/>
    </location>
</feature>
<dbReference type="AlphaFoldDB" id="A0A017SWS7"/>
<proteinExistence type="predicted"/>